<gene>
    <name evidence="2" type="ORF">NCTC10801_01065</name>
</gene>
<proteinExistence type="predicted"/>
<reference evidence="2 3" key="1">
    <citation type="submission" date="2018-06" db="EMBL/GenBank/DDBJ databases">
        <authorList>
            <consortium name="Pathogen Informatics"/>
            <person name="Doyle S."/>
        </authorList>
    </citation>
    <scope>NUCLEOTIDE SEQUENCE [LARGE SCALE GENOMIC DNA]</scope>
    <source>
        <strain evidence="2 3">NCTC10801</strain>
    </source>
</reference>
<protein>
    <submittedName>
        <fullName evidence="2">Mu-like prophage major head subunit gpT</fullName>
    </submittedName>
</protein>
<evidence type="ECO:0000313" key="2">
    <source>
        <dbReference type="EMBL" id="SUT89817.1"/>
    </source>
</evidence>
<dbReference type="Proteomes" id="UP000254649">
    <property type="component" value="Unassembled WGS sequence"/>
</dbReference>
<dbReference type="OrthoDB" id="9804833at2"/>
<dbReference type="Pfam" id="PF10124">
    <property type="entry name" value="Mu-like_gpT"/>
    <property type="match status" value="1"/>
</dbReference>
<dbReference type="AlphaFoldDB" id="A0A380TRG9"/>
<organism evidence="2 3">
    <name type="scientific">[Actinobacillus] rossii</name>
    <dbReference type="NCBI Taxonomy" id="123820"/>
    <lineage>
        <taxon>Bacteria</taxon>
        <taxon>Pseudomonadati</taxon>
        <taxon>Pseudomonadota</taxon>
        <taxon>Gammaproteobacteria</taxon>
        <taxon>Pasteurellales</taxon>
        <taxon>Pasteurellaceae</taxon>
    </lineage>
</organism>
<dbReference type="EMBL" id="UFRQ01000003">
    <property type="protein sequence ID" value="SUT89817.1"/>
    <property type="molecule type" value="Genomic_DNA"/>
</dbReference>
<dbReference type="InterPro" id="IPR018774">
    <property type="entry name" value="Phage_Mu_GpT"/>
</dbReference>
<feature type="domain" description="Bacteriophage Mu GpT" evidence="1">
    <location>
        <begin position="10"/>
        <end position="308"/>
    </location>
</feature>
<keyword evidence="3" id="KW-1185">Reference proteome</keyword>
<evidence type="ECO:0000259" key="1">
    <source>
        <dbReference type="Pfam" id="PF10124"/>
    </source>
</evidence>
<accession>A0A380TRG9</accession>
<name>A0A380TRG9_9PAST</name>
<sequence>MAKVITPEIVKALFVGFAKNFKDGLAKAPSQYTKIATVVKSSTASNTYAWLGQMPKLVEWIGKRAITAIQTHGYSIVNKSFANGVEILRTDVEDDNEGVYSPLIEELGRSAAEQPDELVFGALKAGFTTPCYDGQYFFDTDHPVGANVDGTSPVSVSNITDDGTGVTEENAWYLLDTSRALKPIIFQERKAPTPAQMTDANAQKVFEEDVYTYGVDSRCNVGYGFWQMAHAVKGKLTADNLWKAITAMRAVRGDGDHRLGIKPTVLVVPPSLEKEATQLLEREFRTENGATVDNEFKGKLELIVADYL</sequence>
<evidence type="ECO:0000313" key="3">
    <source>
        <dbReference type="Proteomes" id="UP000254649"/>
    </source>
</evidence>